<organism evidence="1 2">
    <name type="scientific">Desulfomonile tiedjei</name>
    <dbReference type="NCBI Taxonomy" id="2358"/>
    <lineage>
        <taxon>Bacteria</taxon>
        <taxon>Pseudomonadati</taxon>
        <taxon>Thermodesulfobacteriota</taxon>
        <taxon>Desulfomonilia</taxon>
        <taxon>Desulfomonilales</taxon>
        <taxon>Desulfomonilaceae</taxon>
        <taxon>Desulfomonile</taxon>
    </lineage>
</organism>
<comment type="caution">
    <text evidence="1">The sequence shown here is derived from an EMBL/GenBank/DDBJ whole genome shotgun (WGS) entry which is preliminary data.</text>
</comment>
<evidence type="ECO:0000313" key="2">
    <source>
        <dbReference type="Proteomes" id="UP000807825"/>
    </source>
</evidence>
<dbReference type="Proteomes" id="UP000807825">
    <property type="component" value="Unassembled WGS sequence"/>
</dbReference>
<name>A0A9D6V3M9_9BACT</name>
<reference evidence="1" key="1">
    <citation type="submission" date="2020-07" db="EMBL/GenBank/DDBJ databases">
        <title>Huge and variable diversity of episymbiotic CPR bacteria and DPANN archaea in groundwater ecosystems.</title>
        <authorList>
            <person name="He C.Y."/>
            <person name="Keren R."/>
            <person name="Whittaker M."/>
            <person name="Farag I.F."/>
            <person name="Doudna J."/>
            <person name="Cate J.H.D."/>
            <person name="Banfield J.F."/>
        </authorList>
    </citation>
    <scope>NUCLEOTIDE SEQUENCE</scope>
    <source>
        <strain evidence="1">NC_groundwater_1664_Pr3_B-0.1um_52_9</strain>
    </source>
</reference>
<proteinExistence type="predicted"/>
<evidence type="ECO:0000313" key="1">
    <source>
        <dbReference type="EMBL" id="MBI5250143.1"/>
    </source>
</evidence>
<dbReference type="EMBL" id="JACRDE010000308">
    <property type="protein sequence ID" value="MBI5250143.1"/>
    <property type="molecule type" value="Genomic_DNA"/>
</dbReference>
<sequence>MCIDGVGHLVMNDENIQRLMSHPSLGIIHKQVVMSLYSLDANHELPEYKRMLPIYLGIDWEACQAIIDAIEKAGLVARTSDGIVLTHPVQLDASPACGCR</sequence>
<protein>
    <submittedName>
        <fullName evidence="1">Uncharacterized protein</fullName>
    </submittedName>
</protein>
<accession>A0A9D6V3M9</accession>
<dbReference type="AlphaFoldDB" id="A0A9D6V3M9"/>
<gene>
    <name evidence="1" type="ORF">HY912_11675</name>
</gene>